<organism evidence="2 3">
    <name type="scientific">Hyphomonas jannaschiana VP2</name>
    <dbReference type="NCBI Taxonomy" id="1280952"/>
    <lineage>
        <taxon>Bacteria</taxon>
        <taxon>Pseudomonadati</taxon>
        <taxon>Pseudomonadota</taxon>
        <taxon>Alphaproteobacteria</taxon>
        <taxon>Hyphomonadales</taxon>
        <taxon>Hyphomonadaceae</taxon>
        <taxon>Hyphomonas</taxon>
    </lineage>
</organism>
<reference evidence="2 3" key="1">
    <citation type="journal article" date="2014" name="Antonie Van Leeuwenhoek">
        <title>Hyphomonas beringensis sp. nov. and Hyphomonas chukchiensis sp. nov., isolated from surface seawater of the Bering Sea and Chukchi Sea.</title>
        <authorList>
            <person name="Li C."/>
            <person name="Lai Q."/>
            <person name="Li G."/>
            <person name="Dong C."/>
            <person name="Wang J."/>
            <person name="Liao Y."/>
            <person name="Shao Z."/>
        </authorList>
    </citation>
    <scope>NUCLEOTIDE SEQUENCE [LARGE SCALE GENOMIC DNA]</scope>
    <source>
        <strain evidence="2 3">VP2</strain>
    </source>
</reference>
<proteinExistence type="predicted"/>
<feature type="signal peptide" evidence="1">
    <location>
        <begin position="1"/>
        <end position="30"/>
    </location>
</feature>
<comment type="caution">
    <text evidence="2">The sequence shown here is derived from an EMBL/GenBank/DDBJ whole genome shotgun (WGS) entry which is preliminary data.</text>
</comment>
<keyword evidence="3" id="KW-1185">Reference proteome</keyword>
<gene>
    <name evidence="2" type="ORF">HJA_02891</name>
</gene>
<dbReference type="PATRIC" id="fig|1280952.3.peg.580"/>
<dbReference type="EMBL" id="ARYJ01000002">
    <property type="protein sequence ID" value="KCZ90139.1"/>
    <property type="molecule type" value="Genomic_DNA"/>
</dbReference>
<dbReference type="eggNOG" id="ENOG503019Y">
    <property type="taxonomic scope" value="Bacteria"/>
</dbReference>
<evidence type="ECO:0000313" key="2">
    <source>
        <dbReference type="EMBL" id="KCZ90139.1"/>
    </source>
</evidence>
<protein>
    <recommendedName>
        <fullName evidence="4">Lipoprotein</fullName>
    </recommendedName>
</protein>
<evidence type="ECO:0008006" key="4">
    <source>
        <dbReference type="Google" id="ProtNLM"/>
    </source>
</evidence>
<name>A0A059FHM0_9PROT</name>
<feature type="chain" id="PRO_5001577393" description="Lipoprotein" evidence="1">
    <location>
        <begin position="31"/>
        <end position="127"/>
    </location>
</feature>
<sequence length="127" mass="13681">MGEHIQEPRMIRSLAAASLAIVFTAISAQAETESQVLAACMIEHSTETDVAAMKSVMLHALQDQEDEATASLLKFAFSATSIATSDCGMSLSDLDTPLFEDAMQIYGEHFGTVIMERALSFLGEFGE</sequence>
<keyword evidence="1" id="KW-0732">Signal</keyword>
<evidence type="ECO:0000256" key="1">
    <source>
        <dbReference type="SAM" id="SignalP"/>
    </source>
</evidence>
<evidence type="ECO:0000313" key="3">
    <source>
        <dbReference type="Proteomes" id="UP000024816"/>
    </source>
</evidence>
<accession>A0A059FHM0</accession>
<dbReference type="AlphaFoldDB" id="A0A059FHM0"/>
<dbReference type="Proteomes" id="UP000024816">
    <property type="component" value="Unassembled WGS sequence"/>
</dbReference>